<dbReference type="Gene3D" id="2.40.40.60">
    <property type="match status" value="1"/>
</dbReference>
<dbReference type="RefSeq" id="WP_307251630.1">
    <property type="nucleotide sequence ID" value="NZ_JAUSUV010000004.1"/>
</dbReference>
<gene>
    <name evidence="1" type="ORF">J2Z48_001122</name>
</gene>
<organism evidence="1 2">
    <name type="scientific">Croceifilum oryzae</name>
    <dbReference type="NCBI Taxonomy" id="1553429"/>
    <lineage>
        <taxon>Bacteria</taxon>
        <taxon>Bacillati</taxon>
        <taxon>Bacillota</taxon>
        <taxon>Bacilli</taxon>
        <taxon>Bacillales</taxon>
        <taxon>Thermoactinomycetaceae</taxon>
        <taxon>Croceifilum</taxon>
    </lineage>
</organism>
<proteinExistence type="predicted"/>
<dbReference type="EMBL" id="JAUSUV010000004">
    <property type="protein sequence ID" value="MDQ0416950.1"/>
    <property type="molecule type" value="Genomic_DNA"/>
</dbReference>
<keyword evidence="2" id="KW-1185">Reference proteome</keyword>
<sequence>MCTRYHQLNESHNVIAVAEKLGVIEIFDKKVLFLSKTTAEALNKKGLVNTVRRVDGPVELKIEKFITLPVVPTGKGIL</sequence>
<reference evidence="1 2" key="1">
    <citation type="submission" date="2023-07" db="EMBL/GenBank/DDBJ databases">
        <title>Genomic Encyclopedia of Type Strains, Phase IV (KMG-IV): sequencing the most valuable type-strain genomes for metagenomic binning, comparative biology and taxonomic classification.</title>
        <authorList>
            <person name="Goeker M."/>
        </authorList>
    </citation>
    <scope>NUCLEOTIDE SEQUENCE [LARGE SCALE GENOMIC DNA]</scope>
    <source>
        <strain evidence="1 2">DSM 46876</strain>
    </source>
</reference>
<dbReference type="Proteomes" id="UP001238450">
    <property type="component" value="Unassembled WGS sequence"/>
</dbReference>
<name>A0AAJ1WRU6_9BACL</name>
<evidence type="ECO:0000313" key="2">
    <source>
        <dbReference type="Proteomes" id="UP001238450"/>
    </source>
</evidence>
<protein>
    <submittedName>
        <fullName evidence="1">Uncharacterized protein</fullName>
    </submittedName>
</protein>
<dbReference type="AlphaFoldDB" id="A0AAJ1WRU6"/>
<accession>A0AAJ1WRU6</accession>
<comment type="caution">
    <text evidence="1">The sequence shown here is derived from an EMBL/GenBank/DDBJ whole genome shotgun (WGS) entry which is preliminary data.</text>
</comment>
<evidence type="ECO:0000313" key="1">
    <source>
        <dbReference type="EMBL" id="MDQ0416950.1"/>
    </source>
</evidence>